<comment type="similarity">
    <text evidence="1">Belongs to the protein kinase superfamily.</text>
</comment>
<sequence>MLETLRRGVSQLTRLRHPQILIVQHPLEESRESLAFATEPVFASLANILGSTENMPSPPPSQLKNYKLYEVEIKYGLLQVGEGLAFLHSDVKLLHHNICPEVIIVNQQGAWKIFGFDFCIHNHNTQDSQRGPGCKGYHAGADRKLMGQRKLEEKRQMRQQCGASISTFSTASPFSSSEDSDKRFLSLDEINVGQFLGDTSESTSMQNATRRGTKNFITTKLVAALDRYQLSALSPADYPARVRFCQWFLQQCGVNPNFPALVLFTDEAQFTRDGKTNFHNQHVWAYENPRATVPSHHQVWFSLNMWASIIGDRLVGPHVLVNRLTGQAYTNFLEKPYLMF</sequence>
<evidence type="ECO:0000256" key="1">
    <source>
        <dbReference type="ARBA" id="ARBA00038349"/>
    </source>
</evidence>
<dbReference type="Gene3D" id="3.30.420.10">
    <property type="entry name" value="Ribonuclease H-like superfamily/Ribonuclease H"/>
    <property type="match status" value="1"/>
</dbReference>
<dbReference type="InterPro" id="IPR051177">
    <property type="entry name" value="CIK-Related_Protein"/>
</dbReference>
<proteinExistence type="inferred from homology"/>
<dbReference type="InterPro" id="IPR011009">
    <property type="entry name" value="Kinase-like_dom_sf"/>
</dbReference>
<dbReference type="Proteomes" id="UP001148838">
    <property type="component" value="Unassembled WGS sequence"/>
</dbReference>
<gene>
    <name evidence="3" type="ORF">ANN_17663</name>
</gene>
<evidence type="ECO:0000313" key="3">
    <source>
        <dbReference type="EMBL" id="KAJ4437518.1"/>
    </source>
</evidence>
<organism evidence="3 4">
    <name type="scientific">Periplaneta americana</name>
    <name type="common">American cockroach</name>
    <name type="synonym">Blatta americana</name>
    <dbReference type="NCBI Taxonomy" id="6978"/>
    <lineage>
        <taxon>Eukaryota</taxon>
        <taxon>Metazoa</taxon>
        <taxon>Ecdysozoa</taxon>
        <taxon>Arthropoda</taxon>
        <taxon>Hexapoda</taxon>
        <taxon>Insecta</taxon>
        <taxon>Pterygota</taxon>
        <taxon>Neoptera</taxon>
        <taxon>Polyneoptera</taxon>
        <taxon>Dictyoptera</taxon>
        <taxon>Blattodea</taxon>
        <taxon>Blattoidea</taxon>
        <taxon>Blattidae</taxon>
        <taxon>Blattinae</taxon>
        <taxon>Periplaneta</taxon>
    </lineage>
</organism>
<dbReference type="PROSITE" id="PS50011">
    <property type="entry name" value="PROTEIN_KINASE_DOM"/>
    <property type="match status" value="1"/>
</dbReference>
<dbReference type="SUPFAM" id="SSF56112">
    <property type="entry name" value="Protein kinase-like (PK-like)"/>
    <property type="match status" value="1"/>
</dbReference>
<evidence type="ECO:0000259" key="2">
    <source>
        <dbReference type="PROSITE" id="PS50011"/>
    </source>
</evidence>
<dbReference type="Gene3D" id="1.10.510.10">
    <property type="entry name" value="Transferase(Phosphotransferase) domain 1"/>
    <property type="match status" value="1"/>
</dbReference>
<dbReference type="PANTHER" id="PTHR12984:SF6">
    <property type="entry name" value="SCY1-LIKE PROTEIN 2"/>
    <property type="match status" value="1"/>
</dbReference>
<dbReference type="CDD" id="cd14011">
    <property type="entry name" value="PK_SCY1_like"/>
    <property type="match status" value="1"/>
</dbReference>
<dbReference type="PANTHER" id="PTHR12984">
    <property type="entry name" value="SCY1-RELATED S/T PROTEIN KINASE-LIKE"/>
    <property type="match status" value="1"/>
</dbReference>
<dbReference type="EMBL" id="JAJSOF020000021">
    <property type="protein sequence ID" value="KAJ4437518.1"/>
    <property type="molecule type" value="Genomic_DNA"/>
</dbReference>
<keyword evidence="4" id="KW-1185">Reference proteome</keyword>
<dbReference type="InterPro" id="IPR000719">
    <property type="entry name" value="Prot_kinase_dom"/>
</dbReference>
<reference evidence="3 4" key="1">
    <citation type="journal article" date="2022" name="Allergy">
        <title>Genome assembly and annotation of Periplaneta americana reveal a comprehensive cockroach allergen profile.</title>
        <authorList>
            <person name="Wang L."/>
            <person name="Xiong Q."/>
            <person name="Saelim N."/>
            <person name="Wang L."/>
            <person name="Nong W."/>
            <person name="Wan A.T."/>
            <person name="Shi M."/>
            <person name="Liu X."/>
            <person name="Cao Q."/>
            <person name="Hui J.H.L."/>
            <person name="Sookrung N."/>
            <person name="Leung T.F."/>
            <person name="Tungtrongchitr A."/>
            <person name="Tsui S.K.W."/>
        </authorList>
    </citation>
    <scope>NUCLEOTIDE SEQUENCE [LARGE SCALE GENOMIC DNA]</scope>
    <source>
        <strain evidence="3">PWHHKU_190912</strain>
    </source>
</reference>
<comment type="caution">
    <text evidence="3">The sequence shown here is derived from an EMBL/GenBank/DDBJ whole genome shotgun (WGS) entry which is preliminary data.</text>
</comment>
<protein>
    <recommendedName>
        <fullName evidence="2">Protein kinase domain-containing protein</fullName>
    </recommendedName>
</protein>
<accession>A0ABQ8STJ2</accession>
<name>A0ABQ8STJ2_PERAM</name>
<dbReference type="InterPro" id="IPR036397">
    <property type="entry name" value="RNaseH_sf"/>
</dbReference>
<feature type="domain" description="Protein kinase" evidence="2">
    <location>
        <begin position="1"/>
        <end position="225"/>
    </location>
</feature>
<evidence type="ECO:0000313" key="4">
    <source>
        <dbReference type="Proteomes" id="UP001148838"/>
    </source>
</evidence>